<dbReference type="RefSeq" id="XP_024678151.1">
    <property type="nucleotide sequence ID" value="XM_024829247.1"/>
</dbReference>
<organism evidence="1 2">
    <name type="scientific">Aspergillus novofumigatus (strain IBT 16806)</name>
    <dbReference type="NCBI Taxonomy" id="1392255"/>
    <lineage>
        <taxon>Eukaryota</taxon>
        <taxon>Fungi</taxon>
        <taxon>Dikarya</taxon>
        <taxon>Ascomycota</taxon>
        <taxon>Pezizomycotina</taxon>
        <taxon>Eurotiomycetes</taxon>
        <taxon>Eurotiomycetidae</taxon>
        <taxon>Eurotiales</taxon>
        <taxon>Aspergillaceae</taxon>
        <taxon>Aspergillus</taxon>
        <taxon>Aspergillus subgen. Fumigati</taxon>
    </lineage>
</organism>
<accession>A0A2I1BW25</accession>
<dbReference type="GeneID" id="36536573"/>
<dbReference type="Proteomes" id="UP000234474">
    <property type="component" value="Unassembled WGS sequence"/>
</dbReference>
<comment type="caution">
    <text evidence="1">The sequence shown here is derived from an EMBL/GenBank/DDBJ whole genome shotgun (WGS) entry which is preliminary data.</text>
</comment>
<name>A0A2I1BW25_ASPN1</name>
<proteinExistence type="predicted"/>
<protein>
    <submittedName>
        <fullName evidence="1">Uncharacterized protein</fullName>
    </submittedName>
</protein>
<evidence type="ECO:0000313" key="1">
    <source>
        <dbReference type="EMBL" id="PKX89556.1"/>
    </source>
</evidence>
<gene>
    <name evidence="1" type="ORF">P174DRAFT_454592</name>
</gene>
<dbReference type="VEuPathDB" id="FungiDB:P174DRAFT_454592"/>
<reference evidence="2" key="1">
    <citation type="journal article" date="2018" name="Proc. Natl. Acad. Sci. U.S.A.">
        <title>Linking secondary metabolites to gene clusters through genome sequencing of six diverse Aspergillus species.</title>
        <authorList>
            <person name="Kaerboelling I."/>
            <person name="Vesth T.C."/>
            <person name="Frisvad J.C."/>
            <person name="Nybo J.L."/>
            <person name="Theobald S."/>
            <person name="Kuo A."/>
            <person name="Bowyer P."/>
            <person name="Matsuda Y."/>
            <person name="Mondo S."/>
            <person name="Lyhne E.K."/>
            <person name="Kogle M.E."/>
            <person name="Clum A."/>
            <person name="Lipzen A."/>
            <person name="Salamov A."/>
            <person name="Ngan C.Y."/>
            <person name="Daum C."/>
            <person name="Chiniquy J."/>
            <person name="Barry K."/>
            <person name="LaButti K."/>
            <person name="Haridas S."/>
            <person name="Simmons B.A."/>
            <person name="Magnuson J.K."/>
            <person name="Mortensen U.H."/>
            <person name="Larsen T.O."/>
            <person name="Grigoriev I.V."/>
            <person name="Baker S.E."/>
            <person name="Andersen M.R."/>
        </authorList>
    </citation>
    <scope>NUCLEOTIDE SEQUENCE [LARGE SCALE GENOMIC DNA]</scope>
    <source>
        <strain evidence="2">IBT 16806</strain>
    </source>
</reference>
<keyword evidence="2" id="KW-1185">Reference proteome</keyword>
<sequence>MGSPLSTWSSVCVVVSLSPLSRLSLPSTTARSPSAASATPVFLPVPPTAVRRSAVTPTSCAPRRSSSKRFLSCYGFSALLGKRDARSYDVVAAWEVLKGVGMMKHYSRSHIF</sequence>
<evidence type="ECO:0000313" key="2">
    <source>
        <dbReference type="Proteomes" id="UP000234474"/>
    </source>
</evidence>
<dbReference type="AlphaFoldDB" id="A0A2I1BW25"/>
<dbReference type="EMBL" id="MSZS01000009">
    <property type="protein sequence ID" value="PKX89556.1"/>
    <property type="molecule type" value="Genomic_DNA"/>
</dbReference>